<feature type="region of interest" description="Disordered" evidence="13">
    <location>
        <begin position="319"/>
        <end position="632"/>
    </location>
</feature>
<feature type="domain" description="BCL-6 corepressor PCGF1 binding" evidence="15">
    <location>
        <begin position="1672"/>
        <end position="1784"/>
    </location>
</feature>
<feature type="compositionally biased region" description="Polar residues" evidence="13">
    <location>
        <begin position="1438"/>
        <end position="1449"/>
    </location>
</feature>
<evidence type="ECO:0000256" key="4">
    <source>
        <dbReference type="ARBA" id="ARBA00022553"/>
    </source>
</evidence>
<evidence type="ECO:0000256" key="10">
    <source>
        <dbReference type="ARBA" id="ARBA00023242"/>
    </source>
</evidence>
<evidence type="ECO:0000259" key="15">
    <source>
        <dbReference type="Pfam" id="PF16553"/>
    </source>
</evidence>
<evidence type="ECO:0000313" key="16">
    <source>
        <dbReference type="EMBL" id="MBN3324861.1"/>
    </source>
</evidence>
<dbReference type="InterPro" id="IPR002110">
    <property type="entry name" value="Ankyrin_rpt"/>
</dbReference>
<feature type="compositionally biased region" description="Polar residues" evidence="13">
    <location>
        <begin position="537"/>
        <end position="554"/>
    </location>
</feature>
<dbReference type="Gene3D" id="1.25.40.20">
    <property type="entry name" value="Ankyrin repeat-containing domain"/>
    <property type="match status" value="1"/>
</dbReference>
<dbReference type="GO" id="GO:0006325">
    <property type="term" value="P:chromatin organization"/>
    <property type="evidence" value="ECO:0007669"/>
    <property type="project" value="UniProtKB-KW"/>
</dbReference>
<feature type="compositionally biased region" description="Basic residues" evidence="13">
    <location>
        <begin position="1391"/>
        <end position="1409"/>
    </location>
</feature>
<comment type="caution">
    <text evidence="16">The sequence shown here is derived from an EMBL/GenBank/DDBJ whole genome shotgun (WGS) entry which is preliminary data.</text>
</comment>
<dbReference type="PANTHER" id="PTHR24117">
    <property type="entry name" value="AGAP007537-PB"/>
    <property type="match status" value="1"/>
</dbReference>
<feature type="compositionally biased region" description="Basic and acidic residues" evidence="13">
    <location>
        <begin position="391"/>
        <end position="408"/>
    </location>
</feature>
<keyword evidence="6" id="KW-0832">Ubl conjugation</keyword>
<feature type="compositionally biased region" description="Basic and acidic residues" evidence="13">
    <location>
        <begin position="921"/>
        <end position="935"/>
    </location>
</feature>
<feature type="compositionally biased region" description="Low complexity" evidence="13">
    <location>
        <begin position="594"/>
        <end position="609"/>
    </location>
</feature>
<feature type="compositionally biased region" description="Basic and acidic residues" evidence="13">
    <location>
        <begin position="613"/>
        <end position="622"/>
    </location>
</feature>
<feature type="compositionally biased region" description="Pro residues" evidence="13">
    <location>
        <begin position="1472"/>
        <end position="1493"/>
    </location>
</feature>
<organism evidence="16 17">
    <name type="scientific">Atractosteus spatula</name>
    <name type="common">Alligator gar</name>
    <name type="synonym">Lepisosteus spatula</name>
    <dbReference type="NCBI Taxonomy" id="7917"/>
    <lineage>
        <taxon>Eukaryota</taxon>
        <taxon>Metazoa</taxon>
        <taxon>Chordata</taxon>
        <taxon>Craniata</taxon>
        <taxon>Vertebrata</taxon>
        <taxon>Euteleostomi</taxon>
        <taxon>Actinopterygii</taxon>
        <taxon>Neopterygii</taxon>
        <taxon>Holostei</taxon>
        <taxon>Semionotiformes</taxon>
        <taxon>Lepisosteidae</taxon>
        <taxon>Atractosteus</taxon>
    </lineage>
</organism>
<keyword evidence="3" id="KW-1017">Isopeptide bond</keyword>
<evidence type="ECO:0000256" key="11">
    <source>
        <dbReference type="ARBA" id="ARBA00034703"/>
    </source>
</evidence>
<reference evidence="16" key="1">
    <citation type="journal article" date="2021" name="Cell">
        <title>Tracing the genetic footprints of vertebrate landing in non-teleost ray-finned fishes.</title>
        <authorList>
            <person name="Bi X."/>
            <person name="Wang K."/>
            <person name="Yang L."/>
            <person name="Pan H."/>
            <person name="Jiang H."/>
            <person name="Wei Q."/>
            <person name="Fang M."/>
            <person name="Yu H."/>
            <person name="Zhu C."/>
            <person name="Cai Y."/>
            <person name="He Y."/>
            <person name="Gan X."/>
            <person name="Zeng H."/>
            <person name="Yu D."/>
            <person name="Zhu Y."/>
            <person name="Jiang H."/>
            <person name="Qiu Q."/>
            <person name="Yang H."/>
            <person name="Zhang Y.E."/>
            <person name="Wang W."/>
            <person name="Zhu M."/>
            <person name="He S."/>
            <person name="Zhang G."/>
        </authorList>
    </citation>
    <scope>NUCLEOTIDE SEQUENCE</scope>
    <source>
        <strain evidence="16">Allg_001</strain>
    </source>
</reference>
<dbReference type="SMART" id="SM00248">
    <property type="entry name" value="ANK"/>
    <property type="match status" value="3"/>
</dbReference>
<feature type="non-terminal residue" evidence="16">
    <location>
        <position position="1795"/>
    </location>
</feature>
<dbReference type="InterPro" id="IPR047144">
    <property type="entry name" value="BCOR-like"/>
</dbReference>
<dbReference type="GO" id="GO:0000122">
    <property type="term" value="P:negative regulation of transcription by RNA polymerase II"/>
    <property type="evidence" value="ECO:0007669"/>
    <property type="project" value="TreeGrafter"/>
</dbReference>
<feature type="compositionally biased region" description="Basic residues" evidence="13">
    <location>
        <begin position="1164"/>
        <end position="1173"/>
    </location>
</feature>
<dbReference type="Proteomes" id="UP000736164">
    <property type="component" value="Unassembled WGS sequence"/>
</dbReference>
<proteinExistence type="inferred from homology"/>
<dbReference type="FunFam" id="3.10.260.40:FF:000001">
    <property type="entry name" value="BCL-6 corepressor isoform X2"/>
    <property type="match status" value="1"/>
</dbReference>
<accession>A0A8J7P5R0</accession>
<feature type="compositionally biased region" description="Low complexity" evidence="13">
    <location>
        <begin position="280"/>
        <end position="304"/>
    </location>
</feature>
<dbReference type="FunFam" id="1.25.40.20:FF:000032">
    <property type="entry name" value="BCL-6 corepressor isoform X1"/>
    <property type="match status" value="1"/>
</dbReference>
<evidence type="ECO:0000256" key="12">
    <source>
        <dbReference type="PROSITE-ProRule" id="PRU00023"/>
    </source>
</evidence>
<dbReference type="GO" id="GO:0003714">
    <property type="term" value="F:transcription corepressor activity"/>
    <property type="evidence" value="ECO:0007669"/>
    <property type="project" value="TreeGrafter"/>
</dbReference>
<feature type="region of interest" description="Disordered" evidence="13">
    <location>
        <begin position="919"/>
        <end position="980"/>
    </location>
</feature>
<dbReference type="InterPro" id="IPR032365">
    <property type="entry name" value="PUFD"/>
</dbReference>
<keyword evidence="2" id="KW-0678">Repressor</keyword>
<dbReference type="Gene3D" id="3.10.260.40">
    <property type="entry name" value="BCL-6 corepressor, PCGF1 binding domain"/>
    <property type="match status" value="1"/>
</dbReference>
<feature type="domain" description="BCL-6 corepressor non-ankyrin-repeat" evidence="14">
    <location>
        <begin position="1315"/>
        <end position="1450"/>
    </location>
</feature>
<feature type="region of interest" description="Disordered" evidence="13">
    <location>
        <begin position="1316"/>
        <end position="1493"/>
    </location>
</feature>
<keyword evidence="10" id="KW-0539">Nucleus</keyword>
<name>A0A8J7P5R0_ATRSP</name>
<keyword evidence="17" id="KW-1185">Reference proteome</keyword>
<dbReference type="Pfam" id="PF15808">
    <property type="entry name" value="BCOR"/>
    <property type="match status" value="1"/>
</dbReference>
<dbReference type="CDD" id="cd14261">
    <property type="entry name" value="PUFD"/>
    <property type="match status" value="1"/>
</dbReference>
<keyword evidence="7" id="KW-0156">Chromatin regulator</keyword>
<dbReference type="InterPro" id="IPR038227">
    <property type="entry name" value="PUFD_som_sf"/>
</dbReference>
<dbReference type="PROSITE" id="PS50088">
    <property type="entry name" value="ANK_REPEAT"/>
    <property type="match status" value="2"/>
</dbReference>
<dbReference type="Pfam" id="PF16553">
    <property type="entry name" value="PUFD"/>
    <property type="match status" value="1"/>
</dbReference>
<dbReference type="PANTHER" id="PTHR24117:SF8">
    <property type="entry name" value="BCL-6 COREPRESSOR"/>
    <property type="match status" value="1"/>
</dbReference>
<keyword evidence="5" id="KW-0677">Repeat</keyword>
<protein>
    <submittedName>
        <fullName evidence="16">BCOR protein</fullName>
    </submittedName>
</protein>
<comment type="similarity">
    <text evidence="11">Belongs to the BCOR family.</text>
</comment>
<evidence type="ECO:0000256" key="1">
    <source>
        <dbReference type="ARBA" id="ARBA00004123"/>
    </source>
</evidence>
<dbReference type="PROSITE" id="PS50297">
    <property type="entry name" value="ANK_REP_REGION"/>
    <property type="match status" value="2"/>
</dbReference>
<evidence type="ECO:0000256" key="2">
    <source>
        <dbReference type="ARBA" id="ARBA00022491"/>
    </source>
</evidence>
<evidence type="ECO:0000256" key="7">
    <source>
        <dbReference type="ARBA" id="ARBA00022853"/>
    </source>
</evidence>
<gene>
    <name evidence="16" type="primary">Bcor</name>
    <name evidence="16" type="ORF">GTO95_0001906</name>
</gene>
<dbReference type="InterPro" id="IPR031628">
    <property type="entry name" value="BCOR"/>
</dbReference>
<feature type="compositionally biased region" description="Polar residues" evidence="13">
    <location>
        <begin position="412"/>
        <end position="425"/>
    </location>
</feature>
<evidence type="ECO:0000256" key="6">
    <source>
        <dbReference type="ARBA" id="ARBA00022843"/>
    </source>
</evidence>
<keyword evidence="9" id="KW-0804">Transcription</keyword>
<feature type="compositionally biased region" description="Basic residues" evidence="13">
    <location>
        <begin position="1428"/>
        <end position="1437"/>
    </location>
</feature>
<feature type="region of interest" description="Disordered" evidence="13">
    <location>
        <begin position="1120"/>
        <end position="1203"/>
    </location>
</feature>
<feature type="region of interest" description="Disordered" evidence="13">
    <location>
        <begin position="249"/>
        <end position="304"/>
    </location>
</feature>
<sequence length="1795" mass="194830">QVDAGAACRMNTLAALSMDRNALMRESLRVHGGMVYPGIRALSADKAREGSSMPLGYVSDRIPELHYKPAEVTLENRKPPNGYSTLYKSPPPGLQKPMMVPGGGAEALGLDRRVGPADKQSELGLNGSTSYLRLPWVPSPYPEAGVYPFLDSTKYALSMYKASFMSQHSPYLPQPLAYQSVCAGGGAAGGSERFLYLPPYPPSPITASLAPPMRIPTATVAPSLSPLVHCQEKSMQSIGPRIHHEPSAFGQQLHQQQPQPPQQQQPQVHHQSHSDRQHSSSKQSRAPSSKGPSSSSNSGSSGLSVDSASVLLMQSPRTAPRLHQPSAPPPHSHMESPPDFQKPLPRGPPTSSSSSCSSSSSSQSVSLPFPFMAGLAPEHPSPARPASQKPKAREGSAEHRSGGGERKASKSPCKTASEKQPSQAPTKDPADKPLDLSAKIASFGAPPNGFSPKLEGMAKLGQSPTARYGLPSRDLLKDSPSFSAVSTSSKPPDRPEIISNLHSSWVVPGHTPLTPESSQNIAPPVIKNKTLERVMHQQRSSSCPRIGESNNSPAANPAPTLVPGLGRPASASPSPNVNGEWPKANPNLPEKVTPASHAGSQSSSGQKASKPPKRVETQDITHKPQQQHLDNGPATTPLYLPQNEAFLPPSLAYANRYMSYSEGLPLPHLPLPAKGPVYPHPVLLGSGSLYPAHLAPKHGLPYGLSSSHREFLTYHDSQEMVHPLMTPLTLDPKPSERLERRSRSQDRPRHNEEPVPKSRPAMEAAEPVCKPEKEAEKVLSQGLKPPSKPPAMEKEKIVCIDLLQDDADGGSLTTKHCFPIAKKGDAPRHLGGSDCEGSRMGSGEGKEPELKQLLLSNQTFAPRPADSERQPEICSPPKLQDHGLCGEFLSARQDPARRSPAQPCPLPELLEQQTLRCARTSGDRAGEEAGFKGERQGPAAPRPLEAGKEEDVETQEEEEEEEDSHSSSRPKKSNLAKRIANSSGYVGDRFKCVTTELYADSSKLSREQRALQMEVLSQEDSNLSQPAANCERAMMRFSELELKEKEGSGATGKDLADGQPGESAGEAREQAAKHGCAVLREEPAQDGGLLLSFFFPLSWACLGVPPASGNHRSAVLQGSGVERGEEDGELQGEKRGAAPACGEQFPCSRSAGGQESQAGEHARPAARKRKHSRERVSGESAAEEEEEEEKEEEEDRAAAARGKRKRMLAVKNLKVCIELTGLRLRKQRPLQELLQLWEQQVSPQSCEMELLAFLLLPVLEFAHPLYARKKTSSSLCFCQDALVAGGLTDGQTSHTLLSYQGHRSDNTCHRIMRRLPVPPVTSPHTDCLDSPPLDEAVSRKPPLAATRLSDKRQRLKEHRKASGLGPPSPSSGKDAETTPWLRRHSDLEKPKGKRQCKTKHISLRERRRASQTAEESADLESPVEQKVSLKRSTRKRSASVSDYESSPVKSCNPAGSPAAPQTPTSLLSPASHPSPLPVGSPPAETPTSRPMPPEARRLIVNKNAGETLLQRAARLGYEEVVLYCLENKVCDVNHRDNAGYCALHEACARGWFSIVQHLLEHGADVNCSAQDGTRPLHDAVENDHLDIVRLLLSYGADPTLVTYSGRSVLKMTHSELMEAFLSAHQSPLQRRRRNPVVRVVRALVSPEPAEDASAFDILANPPGPGETEEEQRDVFEFEFSDRPLLPCYNIQVSVSQGPRNWLLLSDVLKRLKMTARAFRAAFSHIEVATIAEAEFYKQASLSQLFSCPEELEGFVPDSKELLDLVEFTAELVALLGSSLECLDTRWDPLSSHGRS</sequence>
<feature type="compositionally biased region" description="Basic and acidic residues" evidence="13">
    <location>
        <begin position="733"/>
        <end position="756"/>
    </location>
</feature>
<dbReference type="Pfam" id="PF12796">
    <property type="entry name" value="Ank_2"/>
    <property type="match status" value="1"/>
</dbReference>
<dbReference type="InterPro" id="IPR036770">
    <property type="entry name" value="Ankyrin_rpt-contain_sf"/>
</dbReference>
<keyword evidence="4" id="KW-0597">Phosphoprotein</keyword>
<dbReference type="GO" id="GO:0005634">
    <property type="term" value="C:nucleus"/>
    <property type="evidence" value="ECO:0007669"/>
    <property type="project" value="UniProtKB-SubCell"/>
</dbReference>
<comment type="subcellular location">
    <subcellularLocation>
        <location evidence="1">Nucleus</location>
    </subcellularLocation>
</comment>
<feature type="non-terminal residue" evidence="16">
    <location>
        <position position="1"/>
    </location>
</feature>
<evidence type="ECO:0000256" key="9">
    <source>
        <dbReference type="ARBA" id="ARBA00023163"/>
    </source>
</evidence>
<dbReference type="EMBL" id="JAAWVO010073354">
    <property type="protein sequence ID" value="MBN3324861.1"/>
    <property type="molecule type" value="Genomic_DNA"/>
</dbReference>
<feature type="compositionally biased region" description="Low complexity" evidence="13">
    <location>
        <begin position="351"/>
        <end position="366"/>
    </location>
</feature>
<feature type="region of interest" description="Disordered" evidence="13">
    <location>
        <begin position="1045"/>
        <end position="1069"/>
    </location>
</feature>
<evidence type="ECO:0000256" key="3">
    <source>
        <dbReference type="ARBA" id="ARBA00022499"/>
    </source>
</evidence>
<feature type="repeat" description="ANK" evidence="12">
    <location>
        <begin position="1538"/>
        <end position="1570"/>
    </location>
</feature>
<feature type="compositionally biased region" description="Acidic residues" evidence="13">
    <location>
        <begin position="1181"/>
        <end position="1195"/>
    </location>
</feature>
<evidence type="ECO:0000256" key="5">
    <source>
        <dbReference type="ARBA" id="ARBA00022737"/>
    </source>
</evidence>
<evidence type="ECO:0000256" key="13">
    <source>
        <dbReference type="SAM" id="MobiDB-lite"/>
    </source>
</evidence>
<evidence type="ECO:0000313" key="17">
    <source>
        <dbReference type="Proteomes" id="UP000736164"/>
    </source>
</evidence>
<feature type="repeat" description="ANK" evidence="12">
    <location>
        <begin position="1571"/>
        <end position="1603"/>
    </location>
</feature>
<dbReference type="SUPFAM" id="SSF48403">
    <property type="entry name" value="Ankyrin repeat"/>
    <property type="match status" value="1"/>
</dbReference>
<feature type="region of interest" description="Disordered" evidence="13">
    <location>
        <begin position="725"/>
        <end position="791"/>
    </location>
</feature>
<feature type="compositionally biased region" description="Polar residues" evidence="13">
    <location>
        <begin position="480"/>
        <end position="490"/>
    </location>
</feature>
<keyword evidence="8" id="KW-0805">Transcription regulation</keyword>
<feature type="compositionally biased region" description="Acidic residues" evidence="13">
    <location>
        <begin position="948"/>
        <end position="963"/>
    </location>
</feature>
<feature type="region of interest" description="Disordered" evidence="13">
    <location>
        <begin position="824"/>
        <end position="881"/>
    </location>
</feature>
<keyword evidence="12" id="KW-0040">ANK repeat</keyword>
<evidence type="ECO:0000256" key="8">
    <source>
        <dbReference type="ARBA" id="ARBA00023015"/>
    </source>
</evidence>
<evidence type="ECO:0000259" key="14">
    <source>
        <dbReference type="Pfam" id="PF15808"/>
    </source>
</evidence>